<dbReference type="PANTHER" id="PTHR43273:SF3">
    <property type="entry name" value="ANAEROBIC SULFATASE-MATURATING ENZYME HOMOLOG ASLB-RELATED"/>
    <property type="match status" value="1"/>
</dbReference>
<keyword evidence="3" id="KW-0949">S-adenosyl-L-methionine</keyword>
<dbReference type="CDD" id="cd01335">
    <property type="entry name" value="Radical_SAM"/>
    <property type="match status" value="1"/>
</dbReference>
<dbReference type="PANTHER" id="PTHR43273">
    <property type="entry name" value="ANAEROBIC SULFATASE-MATURATING ENZYME HOMOLOG ASLB-RELATED"/>
    <property type="match status" value="1"/>
</dbReference>
<keyword evidence="6" id="KW-0411">Iron-sulfur</keyword>
<dbReference type="SFLD" id="SFLDG01386">
    <property type="entry name" value="main_SPASM_domain-containing"/>
    <property type="match status" value="1"/>
</dbReference>
<dbReference type="InterPro" id="IPR007197">
    <property type="entry name" value="rSAM"/>
</dbReference>
<gene>
    <name evidence="9" type="ORF">D9Q81_07930</name>
</gene>
<evidence type="ECO:0000256" key="4">
    <source>
        <dbReference type="ARBA" id="ARBA00022723"/>
    </source>
</evidence>
<name>A0A429G1M7_9CREN</name>
<evidence type="ECO:0000256" key="2">
    <source>
        <dbReference type="ARBA" id="ARBA00022485"/>
    </source>
</evidence>
<dbReference type="GO" id="GO:0046872">
    <property type="term" value="F:metal ion binding"/>
    <property type="evidence" value="ECO:0007669"/>
    <property type="project" value="UniProtKB-KW"/>
</dbReference>
<keyword evidence="4" id="KW-0479">Metal-binding</keyword>
<dbReference type="SFLD" id="SFLDS00029">
    <property type="entry name" value="Radical_SAM"/>
    <property type="match status" value="1"/>
</dbReference>
<comment type="caution">
    <text evidence="9">The sequence shown here is derived from an EMBL/GenBank/DDBJ whole genome shotgun (WGS) entry which is preliminary data.</text>
</comment>
<comment type="similarity">
    <text evidence="7">Belongs to the radical SAM superfamily. Anaerobic sulfatase-maturating enzyme family.</text>
</comment>
<dbReference type="InterPro" id="IPR058240">
    <property type="entry name" value="rSAM_sf"/>
</dbReference>
<proteinExistence type="inferred from homology"/>
<dbReference type="SMART" id="SM00729">
    <property type="entry name" value="Elp3"/>
    <property type="match status" value="1"/>
</dbReference>
<dbReference type="Gene3D" id="3.20.20.70">
    <property type="entry name" value="Aldolase class I"/>
    <property type="match status" value="1"/>
</dbReference>
<dbReference type="PROSITE" id="PS01305">
    <property type="entry name" value="MOAA_NIFB_PQQE"/>
    <property type="match status" value="1"/>
</dbReference>
<evidence type="ECO:0000256" key="7">
    <source>
        <dbReference type="ARBA" id="ARBA00023601"/>
    </source>
</evidence>
<dbReference type="PROSITE" id="PS51918">
    <property type="entry name" value="RADICAL_SAM"/>
    <property type="match status" value="1"/>
</dbReference>
<evidence type="ECO:0000259" key="8">
    <source>
        <dbReference type="PROSITE" id="PS51918"/>
    </source>
</evidence>
<feature type="domain" description="Radical SAM core" evidence="8">
    <location>
        <begin position="8"/>
        <end position="217"/>
    </location>
</feature>
<dbReference type="InterPro" id="IPR017200">
    <property type="entry name" value="PqqE-like"/>
</dbReference>
<dbReference type="GO" id="GO:0051539">
    <property type="term" value="F:4 iron, 4 sulfur cluster binding"/>
    <property type="evidence" value="ECO:0007669"/>
    <property type="project" value="UniProtKB-KW"/>
</dbReference>
<protein>
    <submittedName>
        <fullName evidence="9">Radical SAM protein</fullName>
    </submittedName>
</protein>
<sequence>MVVVMSTEEGPSWLIWMITASCNLNCPYCYSTHYLKERPLGREEVMRLLREAASSGIKHIDYTGGEPLTRRDISDILEETADLGIGASIFTNLTLLSQDIASKISRLDIEVATSLDGPREIYERVKGQGTWEKFSRGIDELKRRNIPFHVNITVSTMNYDRVGDAIILANDLGADSISIIPSMAFGRALETKSFIGREEFLKSVIQADRVAEEIGIRVSVWCSPFLGVLGLRNIYYSDCREFRELDVSPGGKVLICDVMGVEVADLMKDGIKGAWRKLNENEIYLKAKELPLECLDCGACRGGCYARAFNHWGRLPSIDPLCPRTFIKLPPRT</sequence>
<reference evidence="9 10" key="1">
    <citation type="submission" date="2018-10" db="EMBL/GenBank/DDBJ databases">
        <title>Co-occurring genomic capacity for anaerobic methane metabolism and dissimilatory sulfite reduction discovered in the Korarchaeota.</title>
        <authorList>
            <person name="Mckay L.J."/>
            <person name="Dlakic M."/>
            <person name="Fields M.W."/>
            <person name="Delmont T.O."/>
            <person name="Eren A.M."/>
            <person name="Jay Z.J."/>
            <person name="Klingelsmith K.B."/>
            <person name="Rusch D.B."/>
            <person name="Inskeep W.P."/>
        </authorList>
    </citation>
    <scope>NUCLEOTIDE SEQUENCE [LARGE SCALE GENOMIC DNA]</scope>
    <source>
        <strain evidence="9 10">WS</strain>
    </source>
</reference>
<accession>A0A429G1M7</accession>
<dbReference type="PIRSF" id="PIRSF037420">
    <property type="entry name" value="PQQ_syn_pqqE"/>
    <property type="match status" value="1"/>
</dbReference>
<evidence type="ECO:0000313" key="9">
    <source>
        <dbReference type="EMBL" id="RSN67714.1"/>
    </source>
</evidence>
<evidence type="ECO:0000256" key="6">
    <source>
        <dbReference type="ARBA" id="ARBA00023014"/>
    </source>
</evidence>
<comment type="cofactor">
    <cofactor evidence="1">
        <name>[4Fe-4S] cluster</name>
        <dbReference type="ChEBI" id="CHEBI:49883"/>
    </cofactor>
</comment>
<dbReference type="InterPro" id="IPR006638">
    <property type="entry name" value="Elp3/MiaA/NifB-like_rSAM"/>
</dbReference>
<dbReference type="InterPro" id="IPR013785">
    <property type="entry name" value="Aldolase_TIM"/>
</dbReference>
<dbReference type="SFLD" id="SFLDG01067">
    <property type="entry name" value="SPASM/twitch_domain_containing"/>
    <property type="match status" value="1"/>
</dbReference>
<dbReference type="Proteomes" id="UP000278149">
    <property type="component" value="Unassembled WGS sequence"/>
</dbReference>
<dbReference type="EMBL" id="RCOR01000042">
    <property type="protein sequence ID" value="RSN67714.1"/>
    <property type="molecule type" value="Genomic_DNA"/>
</dbReference>
<keyword evidence="2" id="KW-0004">4Fe-4S</keyword>
<dbReference type="InterPro" id="IPR023867">
    <property type="entry name" value="Sulphatase_maturase_rSAM"/>
</dbReference>
<evidence type="ECO:0000256" key="5">
    <source>
        <dbReference type="ARBA" id="ARBA00023004"/>
    </source>
</evidence>
<organism evidence="9 10">
    <name type="scientific">Candidatus Korarchaeum cryptofilum</name>
    <dbReference type="NCBI Taxonomy" id="498846"/>
    <lineage>
        <taxon>Archaea</taxon>
        <taxon>Thermoproteota</taxon>
        <taxon>Candidatus Korarchaeia</taxon>
        <taxon>Candidatus Korarchaeales</taxon>
        <taxon>Candidatus Korarchaeaceae</taxon>
        <taxon>Candidatus Korarchaeum</taxon>
    </lineage>
</organism>
<dbReference type="GO" id="GO:0032324">
    <property type="term" value="P:molybdopterin cofactor biosynthetic process"/>
    <property type="evidence" value="ECO:0007669"/>
    <property type="project" value="UniProtKB-ARBA"/>
</dbReference>
<dbReference type="SUPFAM" id="SSF102114">
    <property type="entry name" value="Radical SAM enzymes"/>
    <property type="match status" value="1"/>
</dbReference>
<evidence type="ECO:0000256" key="3">
    <source>
        <dbReference type="ARBA" id="ARBA00022691"/>
    </source>
</evidence>
<dbReference type="InterPro" id="IPR000385">
    <property type="entry name" value="MoaA_NifB_PqqE_Fe-S-bd_CS"/>
</dbReference>
<keyword evidence="5" id="KW-0408">Iron</keyword>
<dbReference type="GO" id="GO:0016491">
    <property type="term" value="F:oxidoreductase activity"/>
    <property type="evidence" value="ECO:0007669"/>
    <property type="project" value="InterPro"/>
</dbReference>
<dbReference type="Pfam" id="PF04055">
    <property type="entry name" value="Radical_SAM"/>
    <property type="match status" value="1"/>
</dbReference>
<evidence type="ECO:0000256" key="1">
    <source>
        <dbReference type="ARBA" id="ARBA00001966"/>
    </source>
</evidence>
<evidence type="ECO:0000313" key="10">
    <source>
        <dbReference type="Proteomes" id="UP000278149"/>
    </source>
</evidence>
<dbReference type="AlphaFoldDB" id="A0A429G1M7"/>